<evidence type="ECO:0000259" key="1">
    <source>
        <dbReference type="PROSITE" id="PS50887"/>
    </source>
</evidence>
<dbReference type="RefSeq" id="WP_074462870.1">
    <property type="nucleotide sequence ID" value="NZ_FMUR01000015.1"/>
</dbReference>
<dbReference type="PROSITE" id="PS50887">
    <property type="entry name" value="GGDEF"/>
    <property type="match status" value="1"/>
</dbReference>
<dbReference type="CDD" id="cd01949">
    <property type="entry name" value="GGDEF"/>
    <property type="match status" value="1"/>
</dbReference>
<dbReference type="SUPFAM" id="SSF55073">
    <property type="entry name" value="Nucleotide cyclase"/>
    <property type="match status" value="1"/>
</dbReference>
<feature type="domain" description="GGDEF" evidence="1">
    <location>
        <begin position="362"/>
        <end position="484"/>
    </location>
</feature>
<evidence type="ECO:0000313" key="3">
    <source>
        <dbReference type="Proteomes" id="UP000183047"/>
    </source>
</evidence>
<protein>
    <submittedName>
        <fullName evidence="2">Diguanylate cyclase (GGDEF) domain-containing protein</fullName>
    </submittedName>
</protein>
<dbReference type="Pfam" id="PF00990">
    <property type="entry name" value="GGDEF"/>
    <property type="match status" value="1"/>
</dbReference>
<keyword evidence="3" id="KW-1185">Reference proteome</keyword>
<dbReference type="EMBL" id="FMUR01000015">
    <property type="protein sequence ID" value="SCY38705.1"/>
    <property type="molecule type" value="Genomic_DNA"/>
</dbReference>
<dbReference type="SMART" id="SM00267">
    <property type="entry name" value="GGDEF"/>
    <property type="match status" value="1"/>
</dbReference>
<proteinExistence type="predicted"/>
<dbReference type="AlphaFoldDB" id="A0A1G5FHF0"/>
<dbReference type="PANTHER" id="PTHR45138">
    <property type="entry name" value="REGULATORY COMPONENTS OF SENSORY TRANSDUCTION SYSTEM"/>
    <property type="match status" value="1"/>
</dbReference>
<reference evidence="3" key="1">
    <citation type="submission" date="2016-10" db="EMBL/GenBank/DDBJ databases">
        <authorList>
            <person name="Varghese N."/>
            <person name="Submissions S."/>
        </authorList>
    </citation>
    <scope>NUCLEOTIDE SEQUENCE [LARGE SCALE GENOMIC DNA]</scope>
    <source>
        <strain evidence="3">XBD2006</strain>
    </source>
</reference>
<dbReference type="InterPro" id="IPR043128">
    <property type="entry name" value="Rev_trsase/Diguanyl_cyclase"/>
</dbReference>
<dbReference type="Proteomes" id="UP000183047">
    <property type="component" value="Unassembled WGS sequence"/>
</dbReference>
<dbReference type="InterPro" id="IPR029787">
    <property type="entry name" value="Nucleotide_cyclase"/>
</dbReference>
<organism evidence="2 3">
    <name type="scientific">Butyrivibrio hungatei</name>
    <dbReference type="NCBI Taxonomy" id="185008"/>
    <lineage>
        <taxon>Bacteria</taxon>
        <taxon>Bacillati</taxon>
        <taxon>Bacillota</taxon>
        <taxon>Clostridia</taxon>
        <taxon>Lachnospirales</taxon>
        <taxon>Lachnospiraceae</taxon>
        <taxon>Butyrivibrio</taxon>
    </lineage>
</organism>
<dbReference type="PANTHER" id="PTHR45138:SF9">
    <property type="entry name" value="DIGUANYLATE CYCLASE DGCM-RELATED"/>
    <property type="match status" value="1"/>
</dbReference>
<dbReference type="GO" id="GO:0052621">
    <property type="term" value="F:diguanylate cyclase activity"/>
    <property type="evidence" value="ECO:0007669"/>
    <property type="project" value="TreeGrafter"/>
</dbReference>
<dbReference type="Gene3D" id="3.30.70.270">
    <property type="match status" value="1"/>
</dbReference>
<dbReference type="InterPro" id="IPR000160">
    <property type="entry name" value="GGDEF_dom"/>
</dbReference>
<accession>A0A1G5FHF0</accession>
<dbReference type="OrthoDB" id="56125at2"/>
<dbReference type="InterPro" id="IPR050469">
    <property type="entry name" value="Diguanylate_Cyclase"/>
</dbReference>
<name>A0A1G5FHF0_9FIRM</name>
<sequence length="484" mass="54826">MKIGLVISELEDNEVKKICIGANKAAVDKGITLVIMPGKYLVNNDDVDEKHPYKFQNTALFKYATKLGFDAVVIDIERIGKNVAILKKEALLKSFFEIPFLTLTEQEGYVASKKIMSDHGYLEQQGYQAICDAVSYAETGKLSNEEPSCVFSFIEESEAKALSVISDIGTRLFNRKFEDEGLYKSMGQINTELGVKNCGLFLYDKKIRNTFKHPWEFPDKIKIKSAIVDGTEIVTDNNTEIDTDGILNIFENGTPKVLVASNIFVGQYQLGLMITEFNPRILIDNYFDSLVGIVTITSRVSYLETEMEKTKKELLEVQEELARDDSVLDHIGGQDYLTGGLNRRGFFAKAYDYLKENFEAGKYAVVAYIRMDSLKKINDVYGHNEGDQAVREVAEILDIVFKDCIHGRIRGDEFAAISVSSEEGMAENFREEMSSQNAALLDRSKRYINYLQYSVCEFSYEDNLSLREMLKETDESLQRVKGNF</sequence>
<dbReference type="NCBIfam" id="TIGR00254">
    <property type="entry name" value="GGDEF"/>
    <property type="match status" value="1"/>
</dbReference>
<evidence type="ECO:0000313" key="2">
    <source>
        <dbReference type="EMBL" id="SCY38705.1"/>
    </source>
</evidence>
<gene>
    <name evidence="2" type="ORF">SAMN02910451_02401</name>
</gene>